<reference evidence="2" key="1">
    <citation type="submission" date="2020-12" db="EMBL/GenBank/DDBJ databases">
        <title>Clostridium thailandense sp. nov., a novel acetogenic bacterium isolated from peat land soil in Thailand.</title>
        <authorList>
            <person name="Chaikitkaew S."/>
            <person name="Birkeland N.K."/>
        </authorList>
    </citation>
    <scope>NUCLEOTIDE SEQUENCE</scope>
    <source>
        <strain evidence="2">DSM 17425</strain>
    </source>
</reference>
<proteinExistence type="predicted"/>
<feature type="domain" description="N-acetyltransferase" evidence="1">
    <location>
        <begin position="11"/>
        <end position="170"/>
    </location>
</feature>
<dbReference type="InterPro" id="IPR000182">
    <property type="entry name" value="GNAT_dom"/>
</dbReference>
<evidence type="ECO:0000313" key="2">
    <source>
        <dbReference type="EMBL" id="MBI6873595.1"/>
    </source>
</evidence>
<name>A0A934I053_9CLOT</name>
<dbReference type="PANTHER" id="PTHR43415">
    <property type="entry name" value="SPERMIDINE N(1)-ACETYLTRANSFERASE"/>
    <property type="match status" value="1"/>
</dbReference>
<dbReference type="NCBIfam" id="TIGR03585">
    <property type="entry name" value="PseH"/>
    <property type="match status" value="1"/>
</dbReference>
<dbReference type="InterPro" id="IPR016181">
    <property type="entry name" value="Acyl_CoA_acyltransferase"/>
</dbReference>
<dbReference type="PANTHER" id="PTHR43415:SF3">
    <property type="entry name" value="GNAT-FAMILY ACETYLTRANSFERASE"/>
    <property type="match status" value="1"/>
</dbReference>
<dbReference type="Gene3D" id="3.40.630.30">
    <property type="match status" value="1"/>
</dbReference>
<dbReference type="Pfam" id="PF13302">
    <property type="entry name" value="Acetyltransf_3"/>
    <property type="match status" value="1"/>
</dbReference>
<keyword evidence="3" id="KW-1185">Reference proteome</keyword>
<keyword evidence="2" id="KW-0808">Transferase</keyword>
<dbReference type="EMBL" id="JAEEGB010000014">
    <property type="protein sequence ID" value="MBI6873595.1"/>
    <property type="molecule type" value="Genomic_DNA"/>
</dbReference>
<protein>
    <submittedName>
        <fullName evidence="2">UDP-4-amino-4, 6-dideoxy-N-acetyl-beta-L-altrosamine N-acetyltransferase</fullName>
        <ecNumber evidence="2">2.3.1.202</ecNumber>
    </submittedName>
</protein>
<dbReference type="AlphaFoldDB" id="A0A934I053"/>
<evidence type="ECO:0000313" key="3">
    <source>
        <dbReference type="Proteomes" id="UP000622687"/>
    </source>
</evidence>
<dbReference type="PROSITE" id="PS51186">
    <property type="entry name" value="GNAT"/>
    <property type="match status" value="1"/>
</dbReference>
<evidence type="ECO:0000259" key="1">
    <source>
        <dbReference type="PROSITE" id="PS51186"/>
    </source>
</evidence>
<organism evidence="2 3">
    <name type="scientific">Clostridium aciditolerans</name>
    <dbReference type="NCBI Taxonomy" id="339861"/>
    <lineage>
        <taxon>Bacteria</taxon>
        <taxon>Bacillati</taxon>
        <taxon>Bacillota</taxon>
        <taxon>Clostridia</taxon>
        <taxon>Eubacteriales</taxon>
        <taxon>Clostridiaceae</taxon>
        <taxon>Clostridium</taxon>
    </lineage>
</organism>
<dbReference type="SUPFAM" id="SSF55729">
    <property type="entry name" value="Acyl-CoA N-acyltransferases (Nat)"/>
    <property type="match status" value="1"/>
</dbReference>
<keyword evidence="2" id="KW-0012">Acyltransferase</keyword>
<comment type="caution">
    <text evidence="2">The sequence shown here is derived from an EMBL/GenBank/DDBJ whole genome shotgun (WGS) entry which is preliminary data.</text>
</comment>
<dbReference type="GO" id="GO:0016747">
    <property type="term" value="F:acyltransferase activity, transferring groups other than amino-acyl groups"/>
    <property type="evidence" value="ECO:0007669"/>
    <property type="project" value="InterPro"/>
</dbReference>
<accession>A0A934I053</accession>
<dbReference type="Proteomes" id="UP000622687">
    <property type="component" value="Unassembled WGS sequence"/>
</dbReference>
<dbReference type="InterPro" id="IPR020036">
    <property type="entry name" value="PseH"/>
</dbReference>
<gene>
    <name evidence="2" type="primary">pseH</name>
    <name evidence="2" type="ORF">I6U51_12885</name>
</gene>
<dbReference type="RefSeq" id="WP_211143020.1">
    <property type="nucleotide sequence ID" value="NZ_JAEEGB010000014.1"/>
</dbReference>
<dbReference type="EC" id="2.3.1.202" evidence="2"/>
<sequence>MGVLILDNEKIYLREISFSDTDNIIKWRNSLYVKQNFIYQKDLTREEHESWIKTKVKCGKVKQFIIIEKGNNNPIGSVYLRDIDYNNSKAEFGIFIGEKTALNKGYGTIATNMITKYGFNQLGLNKIFLRVFENNVHAIRSYEKSNFIQEGLFKQDVCIDKKFYNIIFMSIFKNGDSND</sequence>